<reference evidence="1 2" key="1">
    <citation type="submission" date="2017-06" db="EMBL/GenBank/DDBJ databases">
        <title>Genome sequencing of cyanobaciteial culture collection at National Institute for Environmental Studies (NIES).</title>
        <authorList>
            <person name="Hirose Y."/>
            <person name="Shimura Y."/>
            <person name="Fujisawa T."/>
            <person name="Nakamura Y."/>
            <person name="Kawachi M."/>
        </authorList>
    </citation>
    <scope>NUCLEOTIDE SEQUENCE [LARGE SCALE GENOMIC DNA]</scope>
    <source>
        <strain evidence="1 2">NIES-21</strain>
    </source>
</reference>
<name>A0A1Z4GME7_9CYAN</name>
<proteinExistence type="predicted"/>
<keyword evidence="2" id="KW-1185">Reference proteome</keyword>
<organism evidence="1 2">
    <name type="scientific">Anabaenopsis circularis NIES-21</name>
    <dbReference type="NCBI Taxonomy" id="1085406"/>
    <lineage>
        <taxon>Bacteria</taxon>
        <taxon>Bacillati</taxon>
        <taxon>Cyanobacteriota</taxon>
        <taxon>Cyanophyceae</taxon>
        <taxon>Nostocales</taxon>
        <taxon>Nodulariaceae</taxon>
        <taxon>Anabaenopsis</taxon>
    </lineage>
</organism>
<accession>A0A1Z4GME7</accession>
<protein>
    <submittedName>
        <fullName evidence="1">Uncharacterized protein</fullName>
    </submittedName>
</protein>
<evidence type="ECO:0000313" key="1">
    <source>
        <dbReference type="EMBL" id="BAY18660.1"/>
    </source>
</evidence>
<dbReference type="EMBL" id="AP018174">
    <property type="protein sequence ID" value="BAY18660.1"/>
    <property type="molecule type" value="Genomic_DNA"/>
</dbReference>
<gene>
    <name evidence="1" type="ORF">NIES21_45080</name>
</gene>
<sequence length="32" mass="3341">MFVPGMGIIIEIDIKAIAGVVVQTKVGREGKA</sequence>
<dbReference type="AlphaFoldDB" id="A0A1Z4GME7"/>
<dbReference type="Proteomes" id="UP000218287">
    <property type="component" value="Chromosome"/>
</dbReference>
<evidence type="ECO:0000313" key="2">
    <source>
        <dbReference type="Proteomes" id="UP000218287"/>
    </source>
</evidence>